<protein>
    <submittedName>
        <fullName evidence="3">Glycine/D-amino acid oxidase</fullName>
    </submittedName>
</protein>
<sequence>MNSSEYLIVGGGVVGAAIGYGLARQGLKCTLLDAHDRDFRAARGNFGLVWVQSKGIDFPEYARWTRLSAKLWPQLAKELKEVTGIDVQYEKRGGVHYCLDDHALQQRQTLLQQLQAGSDGDFSYRMLDHNELRELEPEVGPTIPGGSWSPHDGHTNPLQLLRALHAGFINQSGTYLGDHRVEQIERDADGYLLTTAKDRFHCRNLILACGLDNARLGPMVGLQQSVFPQRGQILVTERLPRLLNHPSNYLRQTAEGSLQLGDTKEAVGLDDGQDVRAMAAVAERACRIIPRLSQSRIVRGWGALRVLTKDGYPLYEHKDNAWAFSCHSGVTLAAAHALSLSVQLKNQQLEPDLKAFTANRFQE</sequence>
<dbReference type="AlphaFoldDB" id="A0A1H5TQG6"/>
<dbReference type="InterPro" id="IPR036188">
    <property type="entry name" value="FAD/NAD-bd_sf"/>
</dbReference>
<dbReference type="EMBL" id="FNVQ01000001">
    <property type="protein sequence ID" value="SEF65000.1"/>
    <property type="molecule type" value="Genomic_DNA"/>
</dbReference>
<proteinExistence type="predicted"/>
<evidence type="ECO:0000313" key="4">
    <source>
        <dbReference type="Proteomes" id="UP000236745"/>
    </source>
</evidence>
<evidence type="ECO:0000259" key="2">
    <source>
        <dbReference type="Pfam" id="PF01266"/>
    </source>
</evidence>
<accession>A0A1H5TQG6</accession>
<reference evidence="3 4" key="1">
    <citation type="submission" date="2016-10" db="EMBL/GenBank/DDBJ databases">
        <authorList>
            <person name="de Groot N.N."/>
        </authorList>
    </citation>
    <scope>NUCLEOTIDE SEQUENCE [LARGE SCALE GENOMIC DNA]</scope>
    <source>
        <strain evidence="3 4">DSM 22012</strain>
    </source>
</reference>
<feature type="domain" description="FAD dependent oxidoreductase" evidence="2">
    <location>
        <begin position="6"/>
        <end position="337"/>
    </location>
</feature>
<dbReference type="PANTHER" id="PTHR13847">
    <property type="entry name" value="SARCOSINE DEHYDROGENASE-RELATED"/>
    <property type="match status" value="1"/>
</dbReference>
<dbReference type="Proteomes" id="UP000236745">
    <property type="component" value="Unassembled WGS sequence"/>
</dbReference>
<dbReference type="SUPFAM" id="SSF51905">
    <property type="entry name" value="FAD/NAD(P)-binding domain"/>
    <property type="match status" value="1"/>
</dbReference>
<dbReference type="GO" id="GO:0016491">
    <property type="term" value="F:oxidoreductase activity"/>
    <property type="evidence" value="ECO:0007669"/>
    <property type="project" value="UniProtKB-KW"/>
</dbReference>
<dbReference type="RefSeq" id="WP_104001168.1">
    <property type="nucleotide sequence ID" value="NZ_FNVQ01000001.1"/>
</dbReference>
<keyword evidence="1" id="KW-0560">Oxidoreductase</keyword>
<dbReference type="OrthoDB" id="6949587at2"/>
<evidence type="ECO:0000313" key="3">
    <source>
        <dbReference type="EMBL" id="SEF65000.1"/>
    </source>
</evidence>
<gene>
    <name evidence="3" type="ORF">SAMN05444390_101141</name>
</gene>
<dbReference type="Pfam" id="PF01266">
    <property type="entry name" value="DAO"/>
    <property type="match status" value="1"/>
</dbReference>
<name>A0A1H5TQG6_9GAMM</name>
<dbReference type="InterPro" id="IPR006076">
    <property type="entry name" value="FAD-dep_OxRdtase"/>
</dbReference>
<dbReference type="Gene3D" id="3.30.9.10">
    <property type="entry name" value="D-Amino Acid Oxidase, subunit A, domain 2"/>
    <property type="match status" value="1"/>
</dbReference>
<dbReference type="SUPFAM" id="SSF54373">
    <property type="entry name" value="FAD-linked reductases, C-terminal domain"/>
    <property type="match status" value="1"/>
</dbReference>
<dbReference type="PANTHER" id="PTHR13847:SF287">
    <property type="entry name" value="FAD-DEPENDENT OXIDOREDUCTASE DOMAIN-CONTAINING PROTEIN 1"/>
    <property type="match status" value="1"/>
</dbReference>
<keyword evidence="4" id="KW-1185">Reference proteome</keyword>
<organism evidence="3 4">
    <name type="scientific">Marinobacterium lutimaris</name>
    <dbReference type="NCBI Taxonomy" id="568106"/>
    <lineage>
        <taxon>Bacteria</taxon>
        <taxon>Pseudomonadati</taxon>
        <taxon>Pseudomonadota</taxon>
        <taxon>Gammaproteobacteria</taxon>
        <taxon>Oceanospirillales</taxon>
        <taxon>Oceanospirillaceae</taxon>
        <taxon>Marinobacterium</taxon>
    </lineage>
</organism>
<dbReference type="GO" id="GO:0005737">
    <property type="term" value="C:cytoplasm"/>
    <property type="evidence" value="ECO:0007669"/>
    <property type="project" value="TreeGrafter"/>
</dbReference>
<evidence type="ECO:0000256" key="1">
    <source>
        <dbReference type="ARBA" id="ARBA00023002"/>
    </source>
</evidence>
<dbReference type="Gene3D" id="3.50.50.60">
    <property type="entry name" value="FAD/NAD(P)-binding domain"/>
    <property type="match status" value="1"/>
</dbReference>